<evidence type="ECO:0008006" key="7">
    <source>
        <dbReference type="Google" id="ProtNLM"/>
    </source>
</evidence>
<accession>A0A6J4HJ23</accession>
<protein>
    <recommendedName>
        <fullName evidence="7">Integral membrane protein</fullName>
    </recommendedName>
</protein>
<dbReference type="Pfam" id="PF13564">
    <property type="entry name" value="DoxX_2"/>
    <property type="match status" value="1"/>
</dbReference>
<organism evidence="6">
    <name type="scientific">uncultured Actinomycetospora sp</name>
    <dbReference type="NCBI Taxonomy" id="1135996"/>
    <lineage>
        <taxon>Bacteria</taxon>
        <taxon>Bacillati</taxon>
        <taxon>Actinomycetota</taxon>
        <taxon>Actinomycetes</taxon>
        <taxon>Pseudonocardiales</taxon>
        <taxon>Pseudonocardiaceae</taxon>
        <taxon>Actinomycetospora</taxon>
        <taxon>environmental samples</taxon>
    </lineage>
</organism>
<reference evidence="6" key="1">
    <citation type="submission" date="2020-02" db="EMBL/GenBank/DDBJ databases">
        <authorList>
            <person name="Meier V. D."/>
        </authorList>
    </citation>
    <scope>NUCLEOTIDE SEQUENCE</scope>
    <source>
        <strain evidence="6">AVDCRST_MAG54</strain>
    </source>
</reference>
<evidence type="ECO:0000256" key="2">
    <source>
        <dbReference type="ARBA" id="ARBA00022692"/>
    </source>
</evidence>
<dbReference type="EMBL" id="CADCTH010000108">
    <property type="protein sequence ID" value="CAA9225878.1"/>
    <property type="molecule type" value="Genomic_DNA"/>
</dbReference>
<evidence type="ECO:0000256" key="4">
    <source>
        <dbReference type="ARBA" id="ARBA00023136"/>
    </source>
</evidence>
<evidence type="ECO:0000256" key="5">
    <source>
        <dbReference type="SAM" id="Phobius"/>
    </source>
</evidence>
<dbReference type="InterPro" id="IPR032808">
    <property type="entry name" value="DoxX"/>
</dbReference>
<dbReference type="GO" id="GO:0016020">
    <property type="term" value="C:membrane"/>
    <property type="evidence" value="ECO:0007669"/>
    <property type="project" value="UniProtKB-SubCell"/>
</dbReference>
<evidence type="ECO:0000256" key="1">
    <source>
        <dbReference type="ARBA" id="ARBA00004141"/>
    </source>
</evidence>
<evidence type="ECO:0000313" key="6">
    <source>
        <dbReference type="EMBL" id="CAA9225878.1"/>
    </source>
</evidence>
<dbReference type="AlphaFoldDB" id="A0A6J4HJ23"/>
<keyword evidence="3 5" id="KW-1133">Transmembrane helix</keyword>
<feature type="transmembrane region" description="Helical" evidence="5">
    <location>
        <begin position="97"/>
        <end position="116"/>
    </location>
</feature>
<feature type="transmembrane region" description="Helical" evidence="5">
    <location>
        <begin position="52"/>
        <end position="85"/>
    </location>
</feature>
<gene>
    <name evidence="6" type="ORF">AVDCRST_MAG54-786</name>
</gene>
<name>A0A6J4HJ23_9PSEU</name>
<comment type="subcellular location">
    <subcellularLocation>
        <location evidence="1">Membrane</location>
        <topology evidence="1">Multi-pass membrane protein</topology>
    </subcellularLocation>
</comment>
<keyword evidence="2 5" id="KW-0812">Transmembrane</keyword>
<proteinExistence type="predicted"/>
<evidence type="ECO:0000256" key="3">
    <source>
        <dbReference type="ARBA" id="ARBA00022989"/>
    </source>
</evidence>
<keyword evidence="4 5" id="KW-0472">Membrane</keyword>
<sequence length="118" mass="11550">MVITHIGVTVVAILANAFAAAADFARARFVLDNSASVGVPLSWLTPLGLLKAAGAAGLLVGLLGVPVIGAAAATGLVLFFVGALVTHLRAGDRSASLAFPASFLLLAAAALASSVLTG</sequence>